<dbReference type="FunFam" id="1.50.10.10:FF:000008">
    <property type="entry name" value="alpha-1,2-Mannosidase"/>
    <property type="match status" value="1"/>
</dbReference>
<keyword evidence="7 16" id="KW-0378">Hydrolase</keyword>
<comment type="similarity">
    <text evidence="4 16">Belongs to the glycosyl hydrolase 47 family.</text>
</comment>
<name>A0A6I8NE93_ORNAN</name>
<feature type="active site" description="Proton donor" evidence="14">
    <location>
        <position position="530"/>
    </location>
</feature>
<evidence type="ECO:0000256" key="5">
    <source>
        <dbReference type="ARBA" id="ARBA00022723"/>
    </source>
</evidence>
<evidence type="ECO:0000313" key="19">
    <source>
        <dbReference type="Ensembl" id="ENSOANP00000039044.1"/>
    </source>
</evidence>
<keyword evidence="20" id="KW-1185">Reference proteome</keyword>
<feature type="compositionally biased region" description="Polar residues" evidence="17">
    <location>
        <begin position="970"/>
        <end position="987"/>
    </location>
</feature>
<dbReference type="GeneTree" id="ENSGT00940000159391"/>
<keyword evidence="16" id="KW-0326">Glycosidase</keyword>
<evidence type="ECO:0000256" key="7">
    <source>
        <dbReference type="ARBA" id="ARBA00022801"/>
    </source>
</evidence>
<dbReference type="Gene3D" id="1.50.10.10">
    <property type="match status" value="1"/>
</dbReference>
<evidence type="ECO:0000256" key="4">
    <source>
        <dbReference type="ARBA" id="ARBA00007658"/>
    </source>
</evidence>
<dbReference type="SUPFAM" id="SSF52025">
    <property type="entry name" value="PA domain"/>
    <property type="match status" value="1"/>
</dbReference>
<comment type="catalytic activity">
    <reaction evidence="12">
        <text>N(4)-(alpha-D-Man-(1-&gt;2)-alpha-D-Man-(1-&gt;2)-alpha-D-Man-(1-&gt;3)-[alpha-D-Man-(1-&gt;2)-alpha-D-Man-(1-&gt;3)-[alpha-D-Man-(1-&gt;2)-alpha-D-Man-(1-&gt;6)]-alpha-D-Man-(1-&gt;6)]-beta-D-Man-(1-&gt;4)-beta-D-GlcNAc-(1-&gt;4)-beta-D-GlcNAc)-L-asparaginyl-[protein] (N-glucan mannose isomer 9A1,2,3B1,2,3) + 4 H2O = N(4)-(alpha-D-Man-(1-&gt;3)-[alpha-D-Man-(1-&gt;3)-[alpha-D-Man-(1-&gt;6)]-alpha-D-Man-(1-&gt;6)]-beta-D-Man-(1-&gt;4)-beta-D-GlcNAc-(1-&gt;4)-beta-D-GlcNAc)-L-asparaginyl-[protein] (N-glucan mannose isomer 5A1,2) + 4 beta-D-mannose</text>
        <dbReference type="Rhea" id="RHEA:56008"/>
        <dbReference type="Rhea" id="RHEA-COMP:14356"/>
        <dbReference type="Rhea" id="RHEA-COMP:14367"/>
        <dbReference type="ChEBI" id="CHEBI:15377"/>
        <dbReference type="ChEBI" id="CHEBI:28563"/>
        <dbReference type="ChEBI" id="CHEBI:59087"/>
        <dbReference type="ChEBI" id="CHEBI:139493"/>
        <dbReference type="EC" id="3.2.1.113"/>
    </reaction>
</comment>
<comment type="function">
    <text evidence="13">Involved in endoplasmic reticulum-associated degradation (ERAD). Accelerates the glycoprotein ERAD by proteasomes, by catalyzing mannose trimming from Man8GlcNAc2 to Man7GlcNAc2 in the N-glycans. May also participate in mannose trimming from all glycoproteins and not just misfolded ones targeted to ERAD. May have alpha 1,2-mannosidase activity.</text>
</comment>
<dbReference type="GO" id="GO:0044322">
    <property type="term" value="C:endoplasmic reticulum quality control compartment"/>
    <property type="evidence" value="ECO:0007669"/>
    <property type="project" value="GOC"/>
</dbReference>
<feature type="compositionally biased region" description="Low complexity" evidence="17">
    <location>
        <begin position="106"/>
        <end position="131"/>
    </location>
</feature>
<dbReference type="Pfam" id="PF02225">
    <property type="entry name" value="PA"/>
    <property type="match status" value="1"/>
</dbReference>
<dbReference type="FunCoup" id="A0A6I8NE93">
    <property type="interactions" value="2229"/>
</dbReference>
<comment type="cofactor">
    <cofactor evidence="1 15">
        <name>Ca(2+)</name>
        <dbReference type="ChEBI" id="CHEBI:29108"/>
    </cofactor>
</comment>
<dbReference type="SUPFAM" id="SSF48225">
    <property type="entry name" value="Seven-hairpin glycosidases"/>
    <property type="match status" value="1"/>
</dbReference>
<dbReference type="GO" id="GO:1904380">
    <property type="term" value="P:endoplasmic reticulum mannose trimming"/>
    <property type="evidence" value="ECO:0007669"/>
    <property type="project" value="InterPro"/>
</dbReference>
<feature type="domain" description="PA" evidence="18">
    <location>
        <begin position="831"/>
        <end position="918"/>
    </location>
</feature>
<dbReference type="PANTHER" id="PTHR45679:SF2">
    <property type="entry name" value="ER DEGRADATION-ENHANCING ALPHA-MANNOSIDASE-LIKE PROTEIN 3"/>
    <property type="match status" value="1"/>
</dbReference>
<keyword evidence="9" id="KW-0325">Glycoprotein</keyword>
<dbReference type="InterPro" id="IPR003137">
    <property type="entry name" value="PA_domain"/>
</dbReference>
<keyword evidence="8" id="KW-0256">Endoplasmic reticulum</keyword>
<evidence type="ECO:0000256" key="17">
    <source>
        <dbReference type="SAM" id="MobiDB-lite"/>
    </source>
</evidence>
<dbReference type="InterPro" id="IPR037322">
    <property type="entry name" value="EDEM3_PA"/>
</dbReference>
<evidence type="ECO:0000256" key="12">
    <source>
        <dbReference type="ARBA" id="ARBA00048605"/>
    </source>
</evidence>
<reference evidence="19" key="1">
    <citation type="submission" date="2025-08" db="UniProtKB">
        <authorList>
            <consortium name="Ensembl"/>
        </authorList>
    </citation>
    <scope>IDENTIFICATION</scope>
    <source>
        <strain evidence="19">Glennie</strain>
    </source>
</reference>
<dbReference type="GO" id="GO:0097466">
    <property type="term" value="P:ubiquitin-dependent glycoprotein ERAD pathway"/>
    <property type="evidence" value="ECO:0000318"/>
    <property type="project" value="GO_Central"/>
</dbReference>
<evidence type="ECO:0000256" key="15">
    <source>
        <dbReference type="PIRSR" id="PIRSR601382-2"/>
    </source>
</evidence>
<dbReference type="InterPro" id="IPR001382">
    <property type="entry name" value="Glyco_hydro_47"/>
</dbReference>
<accession>A0A6I8NE93</accession>
<dbReference type="Proteomes" id="UP000002279">
    <property type="component" value="Unplaced"/>
</dbReference>
<evidence type="ECO:0000256" key="9">
    <source>
        <dbReference type="ARBA" id="ARBA00023180"/>
    </source>
</evidence>
<organism evidence="19 20">
    <name type="scientific">Ornithorhynchus anatinus</name>
    <name type="common">Duckbill platypus</name>
    <dbReference type="NCBI Taxonomy" id="9258"/>
    <lineage>
        <taxon>Eukaryota</taxon>
        <taxon>Metazoa</taxon>
        <taxon>Chordata</taxon>
        <taxon>Craniata</taxon>
        <taxon>Vertebrata</taxon>
        <taxon>Euteleostomi</taxon>
        <taxon>Mammalia</taxon>
        <taxon>Monotremata</taxon>
        <taxon>Ornithorhynchidae</taxon>
        <taxon>Ornithorhynchus</taxon>
    </lineage>
</organism>
<dbReference type="OMA" id="RRWDRRE"/>
<evidence type="ECO:0000256" key="2">
    <source>
        <dbReference type="ARBA" id="ARBA00004240"/>
    </source>
</evidence>
<dbReference type="Ensembl" id="ENSOANT00000064495.1">
    <property type="protein sequence ID" value="ENSOANP00000039044.1"/>
    <property type="gene ID" value="ENSOANG00000001006.3"/>
</dbReference>
<evidence type="ECO:0000256" key="16">
    <source>
        <dbReference type="RuleBase" id="RU361193"/>
    </source>
</evidence>
<comment type="catalytic activity">
    <reaction evidence="11">
        <text>N(4)-(alpha-D-Man-(1-&gt;2)-alpha-D-Man-(1-&gt;2)-alpha-D-Man-(1-&gt;3)-[alpha-D-Man-(1-&gt;3)-[alpha-D-Man-(1-&gt;2)-alpha-D-Man-(1-&gt;6)]-alpha-D-Man-(1-&gt;6)]-beta-D-Man-(1-&gt;4)-beta-D-GlcNAc-(1-&gt;4)-beta-D-GlcNAc)-L-asparaginyl-[protein] (N-glucan mannose isomer 8A1,2,3B1,3) + 3 H2O = N(4)-(alpha-D-Man-(1-&gt;3)-[alpha-D-Man-(1-&gt;3)-[alpha-D-Man-(1-&gt;6)]-alpha-D-Man-(1-&gt;6)]-beta-D-Man-(1-&gt;4)-beta-D-GlcNAc-(1-&gt;4)-beta-D-GlcNAc)-L-asparaginyl-[protein] (N-glucan mannose isomer 5A1,2) + 3 beta-D-mannose</text>
        <dbReference type="Rhea" id="RHEA:56028"/>
        <dbReference type="Rhea" id="RHEA-COMP:14358"/>
        <dbReference type="Rhea" id="RHEA-COMP:14367"/>
        <dbReference type="ChEBI" id="CHEBI:15377"/>
        <dbReference type="ChEBI" id="CHEBI:28563"/>
        <dbReference type="ChEBI" id="CHEBI:59087"/>
        <dbReference type="ChEBI" id="CHEBI:60628"/>
        <dbReference type="EC" id="3.2.1.113"/>
    </reaction>
</comment>
<protein>
    <recommendedName>
        <fullName evidence="16">alpha-1,2-Mannosidase</fullName>
        <ecNumber evidence="16">3.2.1.-</ecNumber>
    </recommendedName>
</protein>
<dbReference type="EC" id="3.2.1.-" evidence="16"/>
<evidence type="ECO:0000256" key="3">
    <source>
        <dbReference type="ARBA" id="ARBA00004922"/>
    </source>
</evidence>
<dbReference type="Pfam" id="PF01532">
    <property type="entry name" value="Glyco_hydro_47"/>
    <property type="match status" value="1"/>
</dbReference>
<evidence type="ECO:0000256" key="8">
    <source>
        <dbReference type="ARBA" id="ARBA00022824"/>
    </source>
</evidence>
<dbReference type="AlphaFoldDB" id="A0A6I8NE93"/>
<dbReference type="GO" id="GO:0005975">
    <property type="term" value="P:carbohydrate metabolic process"/>
    <property type="evidence" value="ECO:0007669"/>
    <property type="project" value="InterPro"/>
</dbReference>
<dbReference type="FunFam" id="3.50.30.30:FF:000004">
    <property type="entry name" value="alpha-1,2-Mannosidase"/>
    <property type="match status" value="1"/>
</dbReference>
<evidence type="ECO:0000256" key="13">
    <source>
        <dbReference type="ARBA" id="ARBA00058220"/>
    </source>
</evidence>
<dbReference type="InterPro" id="IPR046450">
    <property type="entry name" value="PA_dom_sf"/>
</dbReference>
<keyword evidence="6" id="KW-0732">Signal</keyword>
<dbReference type="Gene3D" id="3.50.30.30">
    <property type="match status" value="1"/>
</dbReference>
<comment type="pathway">
    <text evidence="3">Protein modification; protein glycosylation.</text>
</comment>
<evidence type="ECO:0000256" key="11">
    <source>
        <dbReference type="ARBA" id="ARBA00047669"/>
    </source>
</evidence>
<feature type="region of interest" description="Disordered" evidence="17">
    <location>
        <begin position="1"/>
        <end position="131"/>
    </location>
</feature>
<feature type="region of interest" description="Disordered" evidence="17">
    <location>
        <begin position="964"/>
        <end position="1070"/>
    </location>
</feature>
<keyword evidence="15" id="KW-0106">Calcium</keyword>
<dbReference type="InterPro" id="IPR044674">
    <property type="entry name" value="EDEM1/2/3"/>
</dbReference>
<dbReference type="GO" id="GO:0004571">
    <property type="term" value="F:mannosyl-oligosaccharide 1,2-alpha-mannosidase activity"/>
    <property type="evidence" value="ECO:0000318"/>
    <property type="project" value="GO_Central"/>
</dbReference>
<feature type="compositionally biased region" description="Low complexity" evidence="17">
    <location>
        <begin position="1026"/>
        <end position="1037"/>
    </location>
</feature>
<reference evidence="19" key="2">
    <citation type="submission" date="2025-09" db="UniProtKB">
        <authorList>
            <consortium name="Ensembl"/>
        </authorList>
    </citation>
    <scope>IDENTIFICATION</scope>
    <source>
        <strain evidence="19">Glennie</strain>
    </source>
</reference>
<evidence type="ECO:0000259" key="18">
    <source>
        <dbReference type="Pfam" id="PF02225"/>
    </source>
</evidence>
<dbReference type="Bgee" id="ENSOANG00000001006">
    <property type="expression patterns" value="Expressed in endometrium and 8 other cell types or tissues"/>
</dbReference>
<evidence type="ECO:0000313" key="20">
    <source>
        <dbReference type="Proteomes" id="UP000002279"/>
    </source>
</evidence>
<dbReference type="PANTHER" id="PTHR45679">
    <property type="entry name" value="ER DEGRADATION-ENHANCING ALPHA-MANNOSIDASE-LIKE PROTEIN 2"/>
    <property type="match status" value="1"/>
</dbReference>
<dbReference type="GO" id="GO:0030968">
    <property type="term" value="P:endoplasmic reticulum unfolded protein response"/>
    <property type="evidence" value="ECO:0000318"/>
    <property type="project" value="GO_Central"/>
</dbReference>
<feature type="active site" evidence="14">
    <location>
        <position position="548"/>
    </location>
</feature>
<dbReference type="PRINTS" id="PR00747">
    <property type="entry name" value="GLYHDRLASE47"/>
</dbReference>
<dbReference type="InterPro" id="IPR012341">
    <property type="entry name" value="6hp_glycosidase-like_sf"/>
</dbReference>
<evidence type="ECO:0000256" key="10">
    <source>
        <dbReference type="ARBA" id="ARBA00023230"/>
    </source>
</evidence>
<dbReference type="InParanoid" id="A0A6I8NE93"/>
<feature type="active site" evidence="14">
    <location>
        <position position="436"/>
    </location>
</feature>
<dbReference type="GO" id="GO:0005783">
    <property type="term" value="C:endoplasmic reticulum"/>
    <property type="evidence" value="ECO:0000318"/>
    <property type="project" value="GO_Central"/>
</dbReference>
<dbReference type="CDD" id="cd02126">
    <property type="entry name" value="PA_EDEM3_like"/>
    <property type="match status" value="1"/>
</dbReference>
<evidence type="ECO:0000256" key="1">
    <source>
        <dbReference type="ARBA" id="ARBA00001913"/>
    </source>
</evidence>
<comment type="subcellular location">
    <subcellularLocation>
        <location evidence="2">Endoplasmic reticulum</location>
    </subcellularLocation>
</comment>
<feature type="binding site" evidence="15">
    <location>
        <position position="634"/>
    </location>
    <ligand>
        <name>Ca(2+)</name>
        <dbReference type="ChEBI" id="CHEBI:29108"/>
    </ligand>
</feature>
<keyword evidence="5 15" id="KW-0479">Metal-binding</keyword>
<dbReference type="GO" id="GO:0016020">
    <property type="term" value="C:membrane"/>
    <property type="evidence" value="ECO:0007669"/>
    <property type="project" value="InterPro"/>
</dbReference>
<sequence>MPCAAEGGHDGRGGQQSLMGSVVLAEPEGGAATPPPRSLRGSPAFRPRVPAGGRAEPSGRASPVTPEVARGGGFLDYAPGKRRAGRPGGGRRGGGRGGGGARLRGARASWSARSWGAPSQEASRPPWARAAPRSDCACAGAAGRGGEAAMGGGRGRARGAPAAAAATARTLLAAAALCLVSSGAAPMSREEKQRLGNQVLEMFDHAYGNYMEHAYPADELMPLTCRGRVRGQEPSRGDVDDALGKFSLTLIDTLDTLVVLNKTKEFEDAVRKVVRDVNLDNDIVVSVFETNIRVLGGLLGGHSVAIMLKEKGEYMQWYNDELLQMAKQLGYKLLPAFNTTSGLPYPRINLKFGVRKPEARTGTETDTCTACAGTLILEFAALSRFTGTSIFEEHARKALDFLWEKRQRSSNLVGVTINIHTGDWVRKDSGVGAGIDSYYEYLLKAYVLLGDDSFLERFNTHYDAIMRYISQPPLLLDVHIHKPMLNARTWMDSLLAFFPGLQVLKGDIRPAIETHEMLYQVIKKHNFLPEAFTTDFRVHWAQHPLRPEFAESTYFLYKATGDPYYLEVGKTLIENLNKYARVPCGFAAMKDVRTGSHEDRMDSFFLAEMFKYLYLLFADKDDMIFDIEDYIFTTEAHLLPLWLSTTNQTIAKKNTTTEYTELDDSNFDWTCPNTQILFPNDPMYAQSIREPLKNVVDKSCPRGVARVEESFGSGPKPPLRARDFMASNPEHLEILKKMGVSLIHLKDGRVQLVQHAIQAASSMDAEDGLRFMQEMIELSSQQQKEQQLPPRAVQIVSHPYFGRVVLTAGPAQFGMDLSKHKTGTRGFVASSKPYNGCSEITNPEAVKGKIALMQRGQCMFAEKARNIQKAGAIGGIVIDDNEGSSSDTAPLFQMAGDGKNTDDITIPLVFLFNKEGNIILDAIQEYEEVEVLLSDKAKDRATIFKGKMIPNYIIDSNLEMENLEQKSPENDSQNQRSEQIPESSQDLSLAKPEPVGENSLVSEPDPASPVEADSTSVSPSKENSRPPETQETPIQEPECTELDNQPQEQSQTEEDSSPAVPWDKNKVQPMESILADWNEDIEAFEMMEKDEL</sequence>
<keyword evidence="10" id="KW-0834">Unfolded protein response</keyword>
<evidence type="ECO:0000256" key="6">
    <source>
        <dbReference type="ARBA" id="ARBA00022729"/>
    </source>
</evidence>
<gene>
    <name evidence="19" type="primary">EDEM3</name>
</gene>
<feature type="compositionally biased region" description="Gly residues" evidence="17">
    <location>
        <begin position="86"/>
        <end position="102"/>
    </location>
</feature>
<dbReference type="InterPro" id="IPR036026">
    <property type="entry name" value="Seven-hairpin_glycosidases"/>
</dbReference>
<proteinExistence type="inferred from homology"/>
<feature type="active site" description="Proton donor" evidence="14">
    <location>
        <position position="289"/>
    </location>
</feature>
<evidence type="ECO:0000256" key="14">
    <source>
        <dbReference type="PIRSR" id="PIRSR601382-1"/>
    </source>
</evidence>
<dbReference type="GO" id="GO:0005509">
    <property type="term" value="F:calcium ion binding"/>
    <property type="evidence" value="ECO:0007669"/>
    <property type="project" value="InterPro"/>
</dbReference>